<evidence type="ECO:0008006" key="4">
    <source>
        <dbReference type="Google" id="ProtNLM"/>
    </source>
</evidence>
<dbReference type="EMBL" id="CP070371">
    <property type="protein sequence ID" value="QRZ15153.1"/>
    <property type="molecule type" value="Genomic_DNA"/>
</dbReference>
<protein>
    <recommendedName>
        <fullName evidence="4">DUF2069 domain-containing protein</fullName>
    </recommendedName>
</protein>
<evidence type="ECO:0000313" key="2">
    <source>
        <dbReference type="EMBL" id="QRZ15153.1"/>
    </source>
</evidence>
<evidence type="ECO:0000313" key="3">
    <source>
        <dbReference type="Proteomes" id="UP000663629"/>
    </source>
</evidence>
<reference evidence="2 3" key="1">
    <citation type="submission" date="2021-02" db="EMBL/GenBank/DDBJ databases">
        <title>Paracoccus methylovroum sp.nov., a new methanol and methylamine utilizing methylotrophic denitrifer.</title>
        <authorList>
            <person name="Timsy T."/>
            <person name="Behrendt U."/>
            <person name="Ulrich A."/>
            <person name="Spanner T."/>
            <person name="Foesel B.U."/>
            <person name="Horn M.A."/>
            <person name="Kolb S."/>
        </authorList>
    </citation>
    <scope>NUCLEOTIDE SEQUENCE [LARGE SCALE GENOMIC DNA]</scope>
    <source>
        <strain evidence="2 3">H4-D09</strain>
    </source>
</reference>
<evidence type="ECO:0000256" key="1">
    <source>
        <dbReference type="SAM" id="Phobius"/>
    </source>
</evidence>
<organism evidence="2 3">
    <name type="scientific">Paracoccus methylovorus</name>
    <dbReference type="NCBI Taxonomy" id="2812658"/>
    <lineage>
        <taxon>Bacteria</taxon>
        <taxon>Pseudomonadati</taxon>
        <taxon>Pseudomonadota</taxon>
        <taxon>Alphaproteobacteria</taxon>
        <taxon>Rhodobacterales</taxon>
        <taxon>Paracoccaceae</taxon>
        <taxon>Paracoccus</taxon>
    </lineage>
</organism>
<proteinExistence type="predicted"/>
<feature type="transmembrane region" description="Helical" evidence="1">
    <location>
        <begin position="20"/>
        <end position="38"/>
    </location>
</feature>
<accession>A0ABX7JPH7</accession>
<keyword evidence="1" id="KW-0812">Transmembrane</keyword>
<gene>
    <name evidence="2" type="ORF">JWJ88_19690</name>
</gene>
<sequence>MDQVDFKRVARQLAELPFRLKLWLAWLTFATLAIPLAFLSHPFFVALIVCQAANIVFGGWLMLRYGLVKLLSLAHILLWTLMLGKFMFYHSTLSGFELFVAYSVITTVFVSLILDFRDFLDWRRGDRDPIV</sequence>
<keyword evidence="1" id="KW-1133">Transmembrane helix</keyword>
<feature type="transmembrane region" description="Helical" evidence="1">
    <location>
        <begin position="95"/>
        <end position="114"/>
    </location>
</feature>
<dbReference type="Proteomes" id="UP000663629">
    <property type="component" value="Chromosome 2"/>
</dbReference>
<dbReference type="RefSeq" id="WP_205296112.1">
    <property type="nucleotide sequence ID" value="NZ_CP070371.1"/>
</dbReference>
<keyword evidence="1" id="KW-0472">Membrane</keyword>
<feature type="transmembrane region" description="Helical" evidence="1">
    <location>
        <begin position="70"/>
        <end position="89"/>
    </location>
</feature>
<name>A0ABX7JPH7_9RHOB</name>
<keyword evidence="3" id="KW-1185">Reference proteome</keyword>